<evidence type="ECO:0000313" key="3">
    <source>
        <dbReference type="Proteomes" id="UP000095751"/>
    </source>
</evidence>
<dbReference type="EMBL" id="KV784365">
    <property type="protein sequence ID" value="OEU12419.1"/>
    <property type="molecule type" value="Genomic_DNA"/>
</dbReference>
<feature type="domain" description="PPC" evidence="1">
    <location>
        <begin position="2"/>
        <end position="145"/>
    </location>
</feature>
<dbReference type="PANTHER" id="PTHR34988">
    <property type="entry name" value="PROTEIN, PUTATIVE-RELATED"/>
    <property type="match status" value="1"/>
</dbReference>
<evidence type="ECO:0000313" key="2">
    <source>
        <dbReference type="EMBL" id="OEU12419.1"/>
    </source>
</evidence>
<dbReference type="KEGG" id="fcy:FRACYDRAFT_191461"/>
<dbReference type="Proteomes" id="UP000095751">
    <property type="component" value="Unassembled WGS sequence"/>
</dbReference>
<reference evidence="2 3" key="1">
    <citation type="submission" date="2016-09" db="EMBL/GenBank/DDBJ databases">
        <title>Extensive genetic diversity and differential bi-allelic expression allows diatom success in the polar Southern Ocean.</title>
        <authorList>
            <consortium name="DOE Joint Genome Institute"/>
            <person name="Mock T."/>
            <person name="Otillar R.P."/>
            <person name="Strauss J."/>
            <person name="Dupont C."/>
            <person name="Frickenhaus S."/>
            <person name="Maumus F."/>
            <person name="Mcmullan M."/>
            <person name="Sanges R."/>
            <person name="Schmutz J."/>
            <person name="Toseland A."/>
            <person name="Valas R."/>
            <person name="Veluchamy A."/>
            <person name="Ward B.J."/>
            <person name="Allen A."/>
            <person name="Barry K."/>
            <person name="Falciatore A."/>
            <person name="Ferrante M."/>
            <person name="Fortunato A.E."/>
            <person name="Gloeckner G."/>
            <person name="Gruber A."/>
            <person name="Hipkin R."/>
            <person name="Janech M."/>
            <person name="Kroth P."/>
            <person name="Leese F."/>
            <person name="Lindquist E."/>
            <person name="Lyon B.R."/>
            <person name="Martin J."/>
            <person name="Mayer C."/>
            <person name="Parker M."/>
            <person name="Quesneville H."/>
            <person name="Raymond J."/>
            <person name="Uhlig C."/>
            <person name="Valentin K.U."/>
            <person name="Worden A.Z."/>
            <person name="Armbrust E.V."/>
            <person name="Bowler C."/>
            <person name="Green B."/>
            <person name="Moulton V."/>
            <person name="Van Oosterhout C."/>
            <person name="Grigoriev I."/>
        </authorList>
    </citation>
    <scope>NUCLEOTIDE SEQUENCE [LARGE SCALE GENOMIC DNA]</scope>
    <source>
        <strain evidence="2 3">CCMP1102</strain>
    </source>
</reference>
<dbReference type="CDD" id="cd11378">
    <property type="entry name" value="DUF296"/>
    <property type="match status" value="1"/>
</dbReference>
<dbReference type="InterPro" id="IPR005175">
    <property type="entry name" value="PPC_dom"/>
</dbReference>
<evidence type="ECO:0000259" key="1">
    <source>
        <dbReference type="PROSITE" id="PS51742"/>
    </source>
</evidence>
<organism evidence="2 3">
    <name type="scientific">Fragilariopsis cylindrus CCMP1102</name>
    <dbReference type="NCBI Taxonomy" id="635003"/>
    <lineage>
        <taxon>Eukaryota</taxon>
        <taxon>Sar</taxon>
        <taxon>Stramenopiles</taxon>
        <taxon>Ochrophyta</taxon>
        <taxon>Bacillariophyta</taxon>
        <taxon>Bacillariophyceae</taxon>
        <taxon>Bacillariophycidae</taxon>
        <taxon>Bacillariales</taxon>
        <taxon>Bacillariaceae</taxon>
        <taxon>Fragilariopsis</taxon>
    </lineage>
</organism>
<dbReference type="AlphaFoldDB" id="A0A1E7F2P7"/>
<dbReference type="OrthoDB" id="2156856at2759"/>
<dbReference type="SUPFAM" id="SSF117856">
    <property type="entry name" value="AF0104/ALDC/Ptd012-like"/>
    <property type="match status" value="1"/>
</dbReference>
<gene>
    <name evidence="2" type="ORF">FRACYDRAFT_191461</name>
</gene>
<dbReference type="PROSITE" id="PS51742">
    <property type="entry name" value="PPC"/>
    <property type="match status" value="1"/>
</dbReference>
<proteinExistence type="predicted"/>
<accession>A0A1E7F2P7</accession>
<sequence>MASGGITAHAVRINAGEDLVSSMKKAAMSAMERSGTSSAFVMTAVGSLECVTLRMSNHTKEDGSSCNDIKEWKQRLEIISLVGTFDPEGFHLHMSVSDKNGNVFGGHLMAGTIFTTLEIVIGAIKNVNFSRLHDPATGFKELAVHPK</sequence>
<name>A0A1E7F2P7_9STRA</name>
<dbReference type="Pfam" id="PF03479">
    <property type="entry name" value="PCC"/>
    <property type="match status" value="1"/>
</dbReference>
<dbReference type="PANTHER" id="PTHR34988:SF1">
    <property type="entry name" value="DNA-BINDING PROTEIN"/>
    <property type="match status" value="1"/>
</dbReference>
<dbReference type="InParanoid" id="A0A1E7F2P7"/>
<dbReference type="Gene3D" id="3.30.1330.80">
    <property type="entry name" value="Hypothetical protein, similar to alpha- acetolactate decarboxylase, domain 2"/>
    <property type="match status" value="1"/>
</dbReference>
<protein>
    <submittedName>
        <fullName evidence="2">DUF296-domain-containing protein</fullName>
    </submittedName>
</protein>
<keyword evidence="3" id="KW-1185">Reference proteome</keyword>